<protein>
    <submittedName>
        <fullName evidence="1">Uncharacterized protein</fullName>
    </submittedName>
</protein>
<keyword evidence="2" id="KW-1185">Reference proteome</keyword>
<dbReference type="RefSeq" id="WP_202855362.1">
    <property type="nucleotide sequence ID" value="NZ_JAEUGD010000018.1"/>
</dbReference>
<accession>A0A937FWS5</accession>
<dbReference type="EMBL" id="JAEUGD010000018">
    <property type="protein sequence ID" value="MBL6445815.1"/>
    <property type="molecule type" value="Genomic_DNA"/>
</dbReference>
<dbReference type="AlphaFoldDB" id="A0A937FWS5"/>
<comment type="caution">
    <text evidence="1">The sequence shown here is derived from an EMBL/GenBank/DDBJ whole genome shotgun (WGS) entry which is preliminary data.</text>
</comment>
<dbReference type="Proteomes" id="UP000614216">
    <property type="component" value="Unassembled WGS sequence"/>
</dbReference>
<gene>
    <name evidence="1" type="ORF">JMN32_05825</name>
</gene>
<name>A0A937FWS5_9BACT</name>
<feature type="non-terminal residue" evidence="1">
    <location>
        <position position="1"/>
    </location>
</feature>
<reference evidence="1" key="1">
    <citation type="submission" date="2021-01" db="EMBL/GenBank/DDBJ databases">
        <title>Fulvivirga kasyanovii gen. nov., sp nov., a novel member of the phylum Bacteroidetes isolated from seawater in a mussel farm.</title>
        <authorList>
            <person name="Zhao L.-H."/>
            <person name="Wang Z.-J."/>
        </authorList>
    </citation>
    <scope>NUCLEOTIDE SEQUENCE</scope>
    <source>
        <strain evidence="1">29W222</strain>
    </source>
</reference>
<evidence type="ECO:0000313" key="1">
    <source>
        <dbReference type="EMBL" id="MBL6445815.1"/>
    </source>
</evidence>
<proteinExistence type="predicted"/>
<sequence>ENIKKAWEASYPQIFFERKLFEDIMGHYRYPKGSGWGHTSDIASNFKAIDFYEDFTQIGNKVYAETAVSMKTTTTKSVDSWLASNPVKNNIDNLRAGLGDEGILWNGTTIYYNKIEIHIYMPKSNITPEITTEWINKLNIERPGINFQINALEDFVN</sequence>
<evidence type="ECO:0000313" key="2">
    <source>
        <dbReference type="Proteomes" id="UP000614216"/>
    </source>
</evidence>
<organism evidence="1 2">
    <name type="scientific">Fulvivirga marina</name>
    <dbReference type="NCBI Taxonomy" id="2494733"/>
    <lineage>
        <taxon>Bacteria</taxon>
        <taxon>Pseudomonadati</taxon>
        <taxon>Bacteroidota</taxon>
        <taxon>Cytophagia</taxon>
        <taxon>Cytophagales</taxon>
        <taxon>Fulvivirgaceae</taxon>
        <taxon>Fulvivirga</taxon>
    </lineage>
</organism>